<evidence type="ECO:0000313" key="1">
    <source>
        <dbReference type="EMBL" id="MBX31170.1"/>
    </source>
</evidence>
<reference evidence="1" key="1">
    <citation type="submission" date="2018-02" db="EMBL/GenBank/DDBJ databases">
        <title>Rhizophora mucronata_Transcriptome.</title>
        <authorList>
            <person name="Meera S.P."/>
            <person name="Sreeshan A."/>
            <person name="Augustine A."/>
        </authorList>
    </citation>
    <scope>NUCLEOTIDE SEQUENCE</scope>
    <source>
        <tissue evidence="1">Leaf</tissue>
    </source>
</reference>
<organism evidence="1">
    <name type="scientific">Rhizophora mucronata</name>
    <name type="common">Asiatic mangrove</name>
    <dbReference type="NCBI Taxonomy" id="61149"/>
    <lineage>
        <taxon>Eukaryota</taxon>
        <taxon>Viridiplantae</taxon>
        <taxon>Streptophyta</taxon>
        <taxon>Embryophyta</taxon>
        <taxon>Tracheophyta</taxon>
        <taxon>Spermatophyta</taxon>
        <taxon>Magnoliopsida</taxon>
        <taxon>eudicotyledons</taxon>
        <taxon>Gunneridae</taxon>
        <taxon>Pentapetalae</taxon>
        <taxon>rosids</taxon>
        <taxon>fabids</taxon>
        <taxon>Malpighiales</taxon>
        <taxon>Rhizophoraceae</taxon>
        <taxon>Rhizophora</taxon>
    </lineage>
</organism>
<sequence length="93" mass="10996">MLDESYLPRMQMSQFCLKNICLECDLDLVIMNQRVVRKKSLTFFLQVKHFYLVLIPPHSVLEEQLEKQKSWVQSNHGLHLFSLSEGNLSLHNH</sequence>
<dbReference type="EMBL" id="GGEC01050686">
    <property type="protein sequence ID" value="MBX31170.1"/>
    <property type="molecule type" value="Transcribed_RNA"/>
</dbReference>
<name>A0A2P2MLT7_RHIMU</name>
<proteinExistence type="predicted"/>
<accession>A0A2P2MLT7</accession>
<protein>
    <submittedName>
        <fullName evidence="1">Uncharacterized protein MANES_06G098800</fullName>
    </submittedName>
</protein>
<dbReference type="AlphaFoldDB" id="A0A2P2MLT7"/>